<dbReference type="InterPro" id="IPR036237">
    <property type="entry name" value="Xyl_isomerase-like_sf"/>
</dbReference>
<proteinExistence type="predicted"/>
<organism evidence="1 2">
    <name type="scientific">Ideonella paludis</name>
    <dbReference type="NCBI Taxonomy" id="1233411"/>
    <lineage>
        <taxon>Bacteria</taxon>
        <taxon>Pseudomonadati</taxon>
        <taxon>Pseudomonadota</taxon>
        <taxon>Betaproteobacteria</taxon>
        <taxon>Burkholderiales</taxon>
        <taxon>Sphaerotilaceae</taxon>
        <taxon>Ideonella</taxon>
    </lineage>
</organism>
<protein>
    <recommendedName>
        <fullName evidence="3">Sugar phosphate isomerase/epimerase</fullName>
    </recommendedName>
</protein>
<reference evidence="1 2" key="1">
    <citation type="submission" date="2021-04" db="EMBL/GenBank/DDBJ databases">
        <title>The genome sequence of type strain Ideonella paludis KCTC 32238.</title>
        <authorList>
            <person name="Liu Y."/>
        </authorList>
    </citation>
    <scope>NUCLEOTIDE SEQUENCE [LARGE SCALE GENOMIC DNA]</scope>
    <source>
        <strain evidence="1 2">KCTC 32238</strain>
    </source>
</reference>
<dbReference type="Proteomes" id="UP000672097">
    <property type="component" value="Unassembled WGS sequence"/>
</dbReference>
<name>A0ABS5E1R9_9BURK</name>
<evidence type="ECO:0000313" key="2">
    <source>
        <dbReference type="Proteomes" id="UP000672097"/>
    </source>
</evidence>
<gene>
    <name evidence="1" type="ORF">KAK11_18555</name>
</gene>
<dbReference type="Gene3D" id="3.20.20.150">
    <property type="entry name" value="Divalent-metal-dependent TIM barrel enzymes"/>
    <property type="match status" value="1"/>
</dbReference>
<evidence type="ECO:0000313" key="1">
    <source>
        <dbReference type="EMBL" id="MBQ0937333.1"/>
    </source>
</evidence>
<dbReference type="RefSeq" id="WP_210810851.1">
    <property type="nucleotide sequence ID" value="NZ_JAGQDG010000008.1"/>
</dbReference>
<evidence type="ECO:0008006" key="3">
    <source>
        <dbReference type="Google" id="ProtNLM"/>
    </source>
</evidence>
<dbReference type="SUPFAM" id="SSF51658">
    <property type="entry name" value="Xylose isomerase-like"/>
    <property type="match status" value="1"/>
</dbReference>
<dbReference type="EMBL" id="JAGQDG010000008">
    <property type="protein sequence ID" value="MBQ0937333.1"/>
    <property type="molecule type" value="Genomic_DNA"/>
</dbReference>
<accession>A0ABS5E1R9</accession>
<keyword evidence="2" id="KW-1185">Reference proteome</keyword>
<comment type="caution">
    <text evidence="1">The sequence shown here is derived from an EMBL/GenBank/DDBJ whole genome shotgun (WGS) entry which is preliminary data.</text>
</comment>
<sequence>MPADLAQGLPAPRLRRDINLGTLLALPPDSLGWRASLPEQLQMLREDGHEAVQSWGDEAVWAATQAAGLRATGMARVRQPQEADEVARRHQAAGLEFTTLHVGTGFESDAEMDALAHALLNAQARHGHPLWVETHRATATQDIWRTLRWVERFPELRFTADLSHWYSGHELTYGGEFAQRMAHLTPVFERTRALHGRIGNSGCLQTALDEAGDYLAHYRALWTACCLGFLQHAQPGEVLSFNAELLPMRAGDLWLHYAQSRSGHSAARWAGEPTDRYADAAQLWRLAQDCFVQAQAQLTFNRPTR</sequence>